<accession>A0A1H0CAW0</accession>
<proteinExistence type="predicted"/>
<keyword evidence="1" id="KW-0489">Methyltransferase</keyword>
<reference evidence="1 2" key="1">
    <citation type="submission" date="2016-10" db="EMBL/GenBank/DDBJ databases">
        <authorList>
            <person name="de Groot N.N."/>
        </authorList>
    </citation>
    <scope>NUCLEOTIDE SEQUENCE [LARGE SCALE GENOMIC DNA]</scope>
    <source>
        <strain evidence="1 2">DSM 44149</strain>
    </source>
</reference>
<evidence type="ECO:0000313" key="2">
    <source>
        <dbReference type="Proteomes" id="UP000183376"/>
    </source>
</evidence>
<keyword evidence="1" id="KW-0808">Transferase</keyword>
<dbReference type="Proteomes" id="UP000183376">
    <property type="component" value="Chromosome I"/>
</dbReference>
<dbReference type="PANTHER" id="PTHR43861:SF1">
    <property type="entry name" value="TRANS-ACONITATE 2-METHYLTRANSFERASE"/>
    <property type="match status" value="1"/>
</dbReference>
<dbReference type="CDD" id="cd02440">
    <property type="entry name" value="AdoMet_MTases"/>
    <property type="match status" value="1"/>
</dbReference>
<dbReference type="GO" id="GO:0030798">
    <property type="term" value="F:trans-aconitate 2-methyltransferase activity"/>
    <property type="evidence" value="ECO:0007669"/>
    <property type="project" value="InterPro"/>
</dbReference>
<dbReference type="Gene3D" id="1.10.150.290">
    <property type="entry name" value="S-adenosyl-L-methionine-dependent methyltransferases"/>
    <property type="match status" value="1"/>
</dbReference>
<dbReference type="NCBIfam" id="NF010703">
    <property type="entry name" value="PRK14103.1"/>
    <property type="match status" value="1"/>
</dbReference>
<dbReference type="STRING" id="211114.SAMN04489726_7118"/>
<dbReference type="SUPFAM" id="SSF53335">
    <property type="entry name" value="S-adenosyl-L-methionine-dependent methyltransferases"/>
    <property type="match status" value="1"/>
</dbReference>
<dbReference type="eggNOG" id="COG4106">
    <property type="taxonomic scope" value="Bacteria"/>
</dbReference>
<dbReference type="Pfam" id="PF13489">
    <property type="entry name" value="Methyltransf_23"/>
    <property type="match status" value="1"/>
</dbReference>
<evidence type="ECO:0000313" key="1">
    <source>
        <dbReference type="EMBL" id="SDN54977.1"/>
    </source>
</evidence>
<dbReference type="EMBL" id="LT629701">
    <property type="protein sequence ID" value="SDN54977.1"/>
    <property type="molecule type" value="Genomic_DNA"/>
</dbReference>
<dbReference type="PANTHER" id="PTHR43861">
    <property type="entry name" value="TRANS-ACONITATE 2-METHYLTRANSFERASE-RELATED"/>
    <property type="match status" value="1"/>
</dbReference>
<dbReference type="OrthoDB" id="9795085at2"/>
<gene>
    <name evidence="1" type="ORF">SAMN04489726_7118</name>
</gene>
<dbReference type="InterPro" id="IPR029063">
    <property type="entry name" value="SAM-dependent_MTases_sf"/>
</dbReference>
<dbReference type="RefSeq" id="WP_030426361.1">
    <property type="nucleotide sequence ID" value="NZ_JOEF01000001.1"/>
</dbReference>
<dbReference type="GO" id="GO:0032259">
    <property type="term" value="P:methylation"/>
    <property type="evidence" value="ECO:0007669"/>
    <property type="project" value="UniProtKB-KW"/>
</dbReference>
<protein>
    <submittedName>
        <fullName evidence="1">Trans-aconitate 2-methyltransferase</fullName>
    </submittedName>
</protein>
<organism evidence="1 2">
    <name type="scientific">Allokutzneria albata</name>
    <name type="common">Kibdelosporangium albatum</name>
    <dbReference type="NCBI Taxonomy" id="211114"/>
    <lineage>
        <taxon>Bacteria</taxon>
        <taxon>Bacillati</taxon>
        <taxon>Actinomycetota</taxon>
        <taxon>Actinomycetes</taxon>
        <taxon>Pseudonocardiales</taxon>
        <taxon>Pseudonocardiaceae</taxon>
        <taxon>Allokutzneria</taxon>
    </lineage>
</organism>
<dbReference type="Gene3D" id="3.40.50.150">
    <property type="entry name" value="Vaccinia Virus protein VP39"/>
    <property type="match status" value="1"/>
</dbReference>
<name>A0A1H0CAW0_ALLAB</name>
<sequence>MWDPAQYLAFSDHRARPFHELVARIGAFEPRAVVDLGCGPGNLTAVLADRWPRARLEALDSSAEMVEEARRRGIPAEVMDVAGWRPKPDTDVVVCNAVLQWVPGHADLLRAWLDELPSGAWFAWQVPGNFDAPSHVILRELATTPRWNDSLGSALRDEQPVHTAHEYACLLAEAGWHADVWETTYQQRLSGDDPVLDWVVGTALRPVRAALSDGDWAAFLTELAPRLRAAYPQSADGSTWFPFRRIFAVGQKPA</sequence>
<dbReference type="InterPro" id="IPR023149">
    <property type="entry name" value="Trans_acon_MeTrfase_C"/>
</dbReference>
<keyword evidence="2" id="KW-1185">Reference proteome</keyword>
<dbReference type="AlphaFoldDB" id="A0A1H0CAW0"/>